<keyword evidence="3" id="KW-0732">Signal</keyword>
<dbReference type="InterPro" id="IPR006143">
    <property type="entry name" value="RND_pump_MFP"/>
</dbReference>
<dbReference type="Gene3D" id="2.40.50.100">
    <property type="match status" value="1"/>
</dbReference>
<keyword evidence="2" id="KW-0813">Transport</keyword>
<organism evidence="4 5">
    <name type="scientific">Olivibacter oleidegradans</name>
    <dbReference type="NCBI Taxonomy" id="760123"/>
    <lineage>
        <taxon>Bacteria</taxon>
        <taxon>Pseudomonadati</taxon>
        <taxon>Bacteroidota</taxon>
        <taxon>Sphingobacteriia</taxon>
        <taxon>Sphingobacteriales</taxon>
        <taxon>Sphingobacteriaceae</taxon>
        <taxon>Olivibacter</taxon>
    </lineage>
</organism>
<dbReference type="PANTHER" id="PTHR30097">
    <property type="entry name" value="CATION EFFLUX SYSTEM PROTEIN CUSB"/>
    <property type="match status" value="1"/>
</dbReference>
<evidence type="ECO:0000256" key="3">
    <source>
        <dbReference type="SAM" id="SignalP"/>
    </source>
</evidence>
<name>A0ABV6HKF5_9SPHI</name>
<dbReference type="RefSeq" id="WP_130855999.1">
    <property type="nucleotide sequence ID" value="NZ_JBHLWO010000002.1"/>
</dbReference>
<gene>
    <name evidence="4" type="ORF">ACFFI0_13700</name>
</gene>
<comment type="caution">
    <text evidence="4">The sequence shown here is derived from an EMBL/GenBank/DDBJ whole genome shotgun (WGS) entry which is preliminary data.</text>
</comment>
<comment type="similarity">
    <text evidence="1">Belongs to the membrane fusion protein (MFP) (TC 8.A.1) family.</text>
</comment>
<dbReference type="Proteomes" id="UP001589774">
    <property type="component" value="Unassembled WGS sequence"/>
</dbReference>
<dbReference type="EMBL" id="JBHLWO010000002">
    <property type="protein sequence ID" value="MFC0319368.1"/>
    <property type="molecule type" value="Genomic_DNA"/>
</dbReference>
<evidence type="ECO:0000313" key="4">
    <source>
        <dbReference type="EMBL" id="MFC0319368.1"/>
    </source>
</evidence>
<reference evidence="4 5" key="1">
    <citation type="submission" date="2024-09" db="EMBL/GenBank/DDBJ databases">
        <authorList>
            <person name="Sun Q."/>
            <person name="Mori K."/>
        </authorList>
    </citation>
    <scope>NUCLEOTIDE SEQUENCE [LARGE SCALE GENOMIC DNA]</scope>
    <source>
        <strain evidence="4 5">CCM 7765</strain>
    </source>
</reference>
<feature type="chain" id="PRO_5045140462" evidence="3">
    <location>
        <begin position="22"/>
        <end position="403"/>
    </location>
</feature>
<dbReference type="PANTHER" id="PTHR30097:SF4">
    <property type="entry name" value="SLR6042 PROTEIN"/>
    <property type="match status" value="1"/>
</dbReference>
<proteinExistence type="inferred from homology"/>
<sequence length="403" mass="43964">MKRIKLWGCVCAILLNLSCQSNRSNKASTNSFRTETAENTAKEAKTFDLLSIREDQLKAIDATLGYIEKKDLKNGLQAVGFVRVHNQDKASISSLYGGKIQSLYISPGSVVKKGQLIATLLNPEIIVLQEEYLTLKNSIELTKIELNRQEELMRGNAGALKNYQNIKAQLAQQQIRLASIRKQLSLAGIDAPKLSVENIRESLSVTAPMAGTVASVEMGLGASADAGMIIARIVNNEEVDLDLYVYEKDLEKVKIGQEITFSLSNNPNKEGKAIVDKVGSSFEGENKAVAVHARIVGNRNGFIDGMGVNAILSIGNTTVNAIANDGIAQKEGNSYIFYVNEEKINTDKEKEYLFKRIRIKKGASSLGYTEIIPIDVLPDSVKVATSCAVFIQAKMDGGNQHGH</sequence>
<feature type="signal peptide" evidence="3">
    <location>
        <begin position="1"/>
        <end position="21"/>
    </location>
</feature>
<evidence type="ECO:0000313" key="5">
    <source>
        <dbReference type="Proteomes" id="UP001589774"/>
    </source>
</evidence>
<dbReference type="NCBIfam" id="TIGR01730">
    <property type="entry name" value="RND_mfp"/>
    <property type="match status" value="1"/>
</dbReference>
<protein>
    <submittedName>
        <fullName evidence="4">Efflux RND transporter periplasmic adaptor subunit</fullName>
    </submittedName>
</protein>
<keyword evidence="5" id="KW-1185">Reference proteome</keyword>
<dbReference type="InterPro" id="IPR051909">
    <property type="entry name" value="MFP_Cation_Efflux"/>
</dbReference>
<dbReference type="SUPFAM" id="SSF111369">
    <property type="entry name" value="HlyD-like secretion proteins"/>
    <property type="match status" value="1"/>
</dbReference>
<dbReference type="Gene3D" id="2.40.30.170">
    <property type="match status" value="1"/>
</dbReference>
<accession>A0ABV6HKF5</accession>
<evidence type="ECO:0000256" key="2">
    <source>
        <dbReference type="ARBA" id="ARBA00022448"/>
    </source>
</evidence>
<evidence type="ECO:0000256" key="1">
    <source>
        <dbReference type="ARBA" id="ARBA00009477"/>
    </source>
</evidence>